<evidence type="ECO:0000313" key="2">
    <source>
        <dbReference type="Proteomes" id="UP000032566"/>
    </source>
</evidence>
<accession>A0A0D7K3J9</accession>
<evidence type="ECO:0000313" key="1">
    <source>
        <dbReference type="EMBL" id="KJA08911.1"/>
    </source>
</evidence>
<comment type="caution">
    <text evidence="1">The sequence shown here is derived from an EMBL/GenBank/DDBJ whole genome shotgun (WGS) entry which is preliminary data.</text>
</comment>
<dbReference type="InterPro" id="IPR045809">
    <property type="entry name" value="MobI"/>
</dbReference>
<reference evidence="1 2" key="1">
    <citation type="submission" date="2014-12" db="EMBL/GenBank/DDBJ databases">
        <title>Isolation of bacteria from lake water.</title>
        <authorList>
            <person name="Sheng K.-Y."/>
            <person name="Chin P.-S."/>
            <person name="Chan K.-G."/>
            <person name="Tan G.S."/>
        </authorList>
    </citation>
    <scope>NUCLEOTIDE SEQUENCE [LARGE SCALE GENOMIC DNA]</scope>
    <source>
        <strain evidence="1 2">KY4</strain>
    </source>
</reference>
<protein>
    <submittedName>
        <fullName evidence="1">Uncharacterized protein</fullName>
    </submittedName>
</protein>
<organism evidence="1 2">
    <name type="scientific">Acidovorax temperans</name>
    <dbReference type="NCBI Taxonomy" id="80878"/>
    <lineage>
        <taxon>Bacteria</taxon>
        <taxon>Pseudomonadati</taxon>
        <taxon>Pseudomonadota</taxon>
        <taxon>Betaproteobacteria</taxon>
        <taxon>Burkholderiales</taxon>
        <taxon>Comamonadaceae</taxon>
        <taxon>Acidovorax</taxon>
    </lineage>
</organism>
<dbReference type="Pfam" id="PF19456">
    <property type="entry name" value="MobI"/>
    <property type="match status" value="1"/>
</dbReference>
<dbReference type="EMBL" id="JXYQ01000089">
    <property type="protein sequence ID" value="KJA08911.1"/>
    <property type="molecule type" value="Genomic_DNA"/>
</dbReference>
<proteinExistence type="predicted"/>
<dbReference type="AlphaFoldDB" id="A0A0D7K3J9"/>
<gene>
    <name evidence="1" type="ORF">RP29_19310</name>
</gene>
<dbReference type="PATRIC" id="fig|80878.5.peg.4098"/>
<dbReference type="Proteomes" id="UP000032566">
    <property type="component" value="Unassembled WGS sequence"/>
</dbReference>
<sequence>MTALEACIMELYDQAVIASEDYMTFVDRQEAKATGWESRSTLQLSCVRRGNHLDLKWTGVRWYGSKNNRKMVRVRITTVGDTMSYSKDKLTPFAKEWEIDKVMETEAKLHVIRRKAKHIVKSMMYVRNAVKVYKATGGDGGDASEEEQAD</sequence>
<name>A0A0D7K3J9_9BURK</name>
<keyword evidence="2" id="KW-1185">Reference proteome</keyword>